<dbReference type="Proteomes" id="UP000053660">
    <property type="component" value="Unassembled WGS sequence"/>
</dbReference>
<evidence type="ECO:0000259" key="3">
    <source>
        <dbReference type="PROSITE" id="PS50156"/>
    </source>
</evidence>
<gene>
    <name evidence="4" type="ORF">OESDEN_16441</name>
</gene>
<dbReference type="GO" id="GO:0006897">
    <property type="term" value="P:endocytosis"/>
    <property type="evidence" value="ECO:0007669"/>
    <property type="project" value="TreeGrafter"/>
</dbReference>
<organism evidence="4 5">
    <name type="scientific">Oesophagostomum dentatum</name>
    <name type="common">Nodular worm</name>
    <dbReference type="NCBI Taxonomy" id="61180"/>
    <lineage>
        <taxon>Eukaryota</taxon>
        <taxon>Metazoa</taxon>
        <taxon>Ecdysozoa</taxon>
        <taxon>Nematoda</taxon>
        <taxon>Chromadorea</taxon>
        <taxon>Rhabditida</taxon>
        <taxon>Rhabditina</taxon>
        <taxon>Rhabditomorpha</taxon>
        <taxon>Strongyloidea</taxon>
        <taxon>Strongylidae</taxon>
        <taxon>Oesophagostomum</taxon>
    </lineage>
</organism>
<feature type="domain" description="SSD" evidence="3">
    <location>
        <begin position="22"/>
        <end position="85"/>
    </location>
</feature>
<reference evidence="4 5" key="1">
    <citation type="submission" date="2014-03" db="EMBL/GenBank/DDBJ databases">
        <title>Draft genome of the hookworm Oesophagostomum dentatum.</title>
        <authorList>
            <person name="Mitreva M."/>
        </authorList>
    </citation>
    <scope>NUCLEOTIDE SEQUENCE [LARGE SCALE GENOMIC DNA]</scope>
    <source>
        <strain evidence="4 5">OD-Hann</strain>
    </source>
</reference>
<dbReference type="GO" id="GO:0005886">
    <property type="term" value="C:plasma membrane"/>
    <property type="evidence" value="ECO:0007669"/>
    <property type="project" value="TreeGrafter"/>
</dbReference>
<keyword evidence="2" id="KW-0472">Membrane</keyword>
<dbReference type="EMBL" id="KN571465">
    <property type="protein sequence ID" value="KHJ83854.1"/>
    <property type="molecule type" value="Genomic_DNA"/>
</dbReference>
<comment type="similarity">
    <text evidence="1">Belongs to the patched family.</text>
</comment>
<keyword evidence="2" id="KW-1133">Transmembrane helix</keyword>
<feature type="non-terminal residue" evidence="4">
    <location>
        <position position="154"/>
    </location>
</feature>
<dbReference type="OrthoDB" id="6510177at2759"/>
<dbReference type="GO" id="GO:0030659">
    <property type="term" value="C:cytoplasmic vesicle membrane"/>
    <property type="evidence" value="ECO:0007669"/>
    <property type="project" value="TreeGrafter"/>
</dbReference>
<dbReference type="Pfam" id="PF12349">
    <property type="entry name" value="Sterol-sensing"/>
    <property type="match status" value="1"/>
</dbReference>
<name>A0A0B1SFZ5_OESDE</name>
<dbReference type="InterPro" id="IPR053958">
    <property type="entry name" value="HMGCR/SNAP/NPC1-like_SSD"/>
</dbReference>
<dbReference type="PANTHER" id="PTHR10796">
    <property type="entry name" value="PATCHED-RELATED"/>
    <property type="match status" value="1"/>
</dbReference>
<dbReference type="SUPFAM" id="SSF82866">
    <property type="entry name" value="Multidrug efflux transporter AcrB transmembrane domain"/>
    <property type="match status" value="1"/>
</dbReference>
<keyword evidence="2" id="KW-0812">Transmembrane</keyword>
<dbReference type="PROSITE" id="PS50156">
    <property type="entry name" value="SSD"/>
    <property type="match status" value="1"/>
</dbReference>
<evidence type="ECO:0000313" key="4">
    <source>
        <dbReference type="EMBL" id="KHJ83854.1"/>
    </source>
</evidence>
<proteinExistence type="inferred from homology"/>
<feature type="transmembrane region" description="Helical" evidence="2">
    <location>
        <begin position="55"/>
        <end position="86"/>
    </location>
</feature>
<dbReference type="InterPro" id="IPR000731">
    <property type="entry name" value="SSD"/>
</dbReference>
<dbReference type="GO" id="GO:0018996">
    <property type="term" value="P:molting cycle, collagen and cuticulin-based cuticle"/>
    <property type="evidence" value="ECO:0007669"/>
    <property type="project" value="TreeGrafter"/>
</dbReference>
<evidence type="ECO:0000256" key="2">
    <source>
        <dbReference type="SAM" id="Phobius"/>
    </source>
</evidence>
<keyword evidence="5" id="KW-1185">Reference proteome</keyword>
<dbReference type="InterPro" id="IPR051697">
    <property type="entry name" value="Patched_domain-protein"/>
</dbReference>
<evidence type="ECO:0000313" key="5">
    <source>
        <dbReference type="Proteomes" id="UP000053660"/>
    </source>
</evidence>
<sequence length="154" mass="16674">MKALCKPCCIASVPGRTFHSFSRFVEALTETAASLFLTSLTDGLSFSIGSVSDFYAVRVFCTYCAMAILFMFLFQVTFFNAVMVLCCRREVAGRHSLLCYKVSSTGAIRKSSKAHSSTKMCYGAALAKVVSSAPVKFAVVLAYLAYLAASINYA</sequence>
<evidence type="ECO:0000256" key="1">
    <source>
        <dbReference type="ARBA" id="ARBA00005585"/>
    </source>
</evidence>
<protein>
    <recommendedName>
        <fullName evidence="3">SSD domain-containing protein</fullName>
    </recommendedName>
</protein>
<accession>A0A0B1SFZ5</accession>
<dbReference type="PANTHER" id="PTHR10796:SF96">
    <property type="entry name" value="PATCHED-RELATED PROTEIN 9"/>
    <property type="match status" value="1"/>
</dbReference>
<dbReference type="AlphaFoldDB" id="A0A0B1SFZ5"/>